<dbReference type="Gene3D" id="1.10.260.40">
    <property type="entry name" value="lambda repressor-like DNA-binding domains"/>
    <property type="match status" value="1"/>
</dbReference>
<keyword evidence="3" id="KW-1185">Reference proteome</keyword>
<dbReference type="Proteomes" id="UP001165590">
    <property type="component" value="Unassembled WGS sequence"/>
</dbReference>
<dbReference type="Pfam" id="PF13560">
    <property type="entry name" value="HTH_31"/>
    <property type="match status" value="1"/>
</dbReference>
<gene>
    <name evidence="2" type="ORF">K3769_03265</name>
</gene>
<proteinExistence type="predicted"/>
<dbReference type="PROSITE" id="PS50943">
    <property type="entry name" value="HTH_CROC1"/>
    <property type="match status" value="1"/>
</dbReference>
<dbReference type="SUPFAM" id="SSF47413">
    <property type="entry name" value="lambda repressor-like DNA-binding domains"/>
    <property type="match status" value="1"/>
</dbReference>
<comment type="caution">
    <text evidence="2">The sequence shown here is derived from an EMBL/GenBank/DDBJ whole genome shotgun (WGS) entry which is preliminary data.</text>
</comment>
<feature type="domain" description="HTH cro/C1-type" evidence="1">
    <location>
        <begin position="20"/>
        <end position="78"/>
    </location>
</feature>
<dbReference type="SMART" id="SM00530">
    <property type="entry name" value="HTH_XRE"/>
    <property type="match status" value="1"/>
</dbReference>
<sequence length="302" mass="34671">MATPSSGSPAIQRLRLRTWLRKLRIAANLTQRQVAERMEWSPSKLLRIEAGEVGISVNDLRPLLALFGVRDDDTVEELLNLARGSRKMPFTEYRDIYDKDFLGFLAMESSAFVTRSFQPLVMPGLLQTEEYAMAIIRAYTPTRFSEPQRQRMLEARMLRQEALERDEAEAYFILDESVIRRQVGGPGTMKGQLRRLAELAAHPRRKIMIFPFSSGAHAASQGPFTLFEFEEEEMPPFVYLENLRGTATVSTETESFVGYLELFWGLEERAIKGEQIPRMLLQIAEHLETQPHDFRIDPPSED</sequence>
<dbReference type="RefSeq" id="WP_267024925.1">
    <property type="nucleotide sequence ID" value="NZ_JAIFZO010000002.1"/>
</dbReference>
<evidence type="ECO:0000259" key="1">
    <source>
        <dbReference type="PROSITE" id="PS50943"/>
    </source>
</evidence>
<evidence type="ECO:0000313" key="3">
    <source>
        <dbReference type="Proteomes" id="UP001165590"/>
    </source>
</evidence>
<organism evidence="2 3">
    <name type="scientific">Streptomyces ortus</name>
    <dbReference type="NCBI Taxonomy" id="2867268"/>
    <lineage>
        <taxon>Bacteria</taxon>
        <taxon>Bacillati</taxon>
        <taxon>Actinomycetota</taxon>
        <taxon>Actinomycetes</taxon>
        <taxon>Kitasatosporales</taxon>
        <taxon>Streptomycetaceae</taxon>
        <taxon>Streptomyces</taxon>
    </lineage>
</organism>
<dbReference type="EMBL" id="JAIFZO010000002">
    <property type="protein sequence ID" value="MCX4231807.1"/>
    <property type="molecule type" value="Genomic_DNA"/>
</dbReference>
<reference evidence="2" key="1">
    <citation type="journal article" date="2022" name="bioRxiv">
        <title>Discovery and biosynthetic assessment of Streptomyces ortus sp nov. isolated from a deep-sea sponge.</title>
        <authorList>
            <person name="Williams S.E."/>
        </authorList>
    </citation>
    <scope>NUCLEOTIDE SEQUENCE</scope>
    <source>
        <strain evidence="2">A15ISP2-DRY2</strain>
    </source>
</reference>
<protein>
    <submittedName>
        <fullName evidence="2">Helix-turn-helix transcriptional regulator</fullName>
    </submittedName>
</protein>
<dbReference type="InterPro" id="IPR001387">
    <property type="entry name" value="Cro/C1-type_HTH"/>
</dbReference>
<name>A0ABT3UWD7_9ACTN</name>
<dbReference type="InterPro" id="IPR043917">
    <property type="entry name" value="DUF5753"/>
</dbReference>
<accession>A0ABT3UWD7</accession>
<dbReference type="InterPro" id="IPR010982">
    <property type="entry name" value="Lambda_DNA-bd_dom_sf"/>
</dbReference>
<evidence type="ECO:0000313" key="2">
    <source>
        <dbReference type="EMBL" id="MCX4231807.1"/>
    </source>
</evidence>
<dbReference type="CDD" id="cd00093">
    <property type="entry name" value="HTH_XRE"/>
    <property type="match status" value="1"/>
</dbReference>
<dbReference type="Pfam" id="PF19054">
    <property type="entry name" value="DUF5753"/>
    <property type="match status" value="1"/>
</dbReference>